<comment type="caution">
    <text evidence="1">The sequence shown here is derived from an EMBL/GenBank/DDBJ whole genome shotgun (WGS) entry which is preliminary data.</text>
</comment>
<reference evidence="1" key="1">
    <citation type="submission" date="2022-04" db="EMBL/GenBank/DDBJ databases">
        <title>Jade perch genome.</title>
        <authorList>
            <person name="Chao B."/>
        </authorList>
    </citation>
    <scope>NUCLEOTIDE SEQUENCE</scope>
    <source>
        <strain evidence="1">CB-2022</strain>
    </source>
</reference>
<organism evidence="1 2">
    <name type="scientific">Scortum barcoo</name>
    <name type="common">barcoo grunter</name>
    <dbReference type="NCBI Taxonomy" id="214431"/>
    <lineage>
        <taxon>Eukaryota</taxon>
        <taxon>Metazoa</taxon>
        <taxon>Chordata</taxon>
        <taxon>Craniata</taxon>
        <taxon>Vertebrata</taxon>
        <taxon>Euteleostomi</taxon>
        <taxon>Actinopterygii</taxon>
        <taxon>Neopterygii</taxon>
        <taxon>Teleostei</taxon>
        <taxon>Neoteleostei</taxon>
        <taxon>Acanthomorphata</taxon>
        <taxon>Eupercaria</taxon>
        <taxon>Centrarchiformes</taxon>
        <taxon>Terapontoidei</taxon>
        <taxon>Terapontidae</taxon>
        <taxon>Scortum</taxon>
    </lineage>
</organism>
<name>A0ACB8WCC2_9TELE</name>
<gene>
    <name evidence="1" type="ORF">L3Q82_010488</name>
</gene>
<keyword evidence="2" id="KW-1185">Reference proteome</keyword>
<dbReference type="EMBL" id="CM041542">
    <property type="protein sequence ID" value="KAI3365399.1"/>
    <property type="molecule type" value="Genomic_DNA"/>
</dbReference>
<accession>A0ACB8WCC2</accession>
<protein>
    <submittedName>
        <fullName evidence="1">Uncharacterized protein</fullName>
    </submittedName>
</protein>
<proteinExistence type="predicted"/>
<evidence type="ECO:0000313" key="2">
    <source>
        <dbReference type="Proteomes" id="UP000831701"/>
    </source>
</evidence>
<evidence type="ECO:0000313" key="1">
    <source>
        <dbReference type="EMBL" id="KAI3365399.1"/>
    </source>
</evidence>
<dbReference type="Proteomes" id="UP000831701">
    <property type="component" value="Chromosome 12"/>
</dbReference>
<sequence length="1926" mass="217612">MDPADTVGTREHGERSFQLITDFIAVYPVLDPGDQLPARTSLQPSRQVCSLQDQQVSDFLGRELTSRSSQGLGEAAGEGVVPNGGCHPAVPVPQPQKRSFPVPQPQKRSFPVPQPQRPSFSVPQRPSPPTPRLSSVGLCWPSPTTPRLNSEGFRLLCLSPKSLRLRRQPPEGPSLRPRIRRWPPEGPCPHRHQRVCACVFDSAFIVGPLMVSVPVSGFIHISGLSVHKDACQRGFASILIIDSCRYFLWKHEPLPVSQNDPEPVDLSGVPPKYHDLKEVFNKAKALSLPPHRPYDCAIDLVPGATLPSSRLYNLSRLENEAMERHIKESLAADDMLIYSIRNTRSTSAKFAEALGERETFIRNYNKVAAPLTALTSPSRPSLLTPETDKAISRLKRLFTTAVVLTQPDPAVQFMVEVDTCDVGVGTVLSQRQGPESCLHLLCVILSSPFSSCGHLRRSRELLTVKLELREWQQHSRLCGGLRQPWRSPLGETNEQWTSILCRTPEEKPCLSLLFAYIVAKQYWPRSQLPSTMPPDLRHITFSALASASSSAHRLRRRGEFGVGCHENSLQSALSTSQKPSPSSQNDPEPVDLSGVPPKYHYLKEVFNKAKAPSLPPHRPYDCAIDLLPGATLPSSRLYNLLRLENEAAVAGRHSLALCGVDDRKNLAYIQTAKRLNSGQTWWPPFFSWFNIMVVYRPGSRNVKETRKRERANQDLESALWGATESRVPLKSLRYYEEFSFRPDDVLIATYPKSGTTWMQEIVPLILSGGDPASVETLPNWDRVPWLEANITKRLNIEQRPSPRVIATHFQYNMMPQSFFAAKPKVINVLRNPKDVFTSAFHFYGMTSCMANPGPQSEFLQKFLDGKVLFGSWFDHVKNWLNAEDKEHIMYISYEEMIMDLKDSVGRIAQFLEKPLDAEVIEKIADRCEFKNMKKNNMSNYSAVPQEIMDQTKSEFMRKGHQDTVSWYQPLTPGCRRVWDHCTDEDAFHPQGGVLRDEELSPVSQNDPEPVDLSGVPPKYHDLKELGPSYPSLACTDPSLNCHFTVVEGFVCPNDPAGQPEKATWACQPSSRLTTPQEGSMRGRCNVVWTKTLTIRTWNVTLLGGQEPELVWDVERYRLEVVGLTSTHSLGSGTQLLLHYSGVAKESLRYYEEFSFRPDDILIATYPKSGTTWMQEIVPLILSGGDPASVETLPNWDRVPWLEAYNTKSLNIEQRPSPRVIATHFQYNMMPQSFFAAKAKILFGSWFDHVKNWLNAEVKEHIMNISYEEMIMDLKDCVGRIVHFLEKPLDAEVIEKIADRCEFKNMKKNNMSNYSAVPQEIMDRTKSEFMRKVPKTSRPKEPNHFRPVALTSHLMKALERIVLRHLRPLVSPNMDPLQFAYQPGIGVDDAVIYLLQRSLVKLERAGASDQLAAWVTNYLTDRPQFVRLQDCVSDVVVCSTGAPQGTVLSPFLFTLYTSDFTYSTDSCHLQKFSDDTAIVGCVSEGNDSGNPHLNIAPVNIQGLDIERVRTYKYLGVHLNNKLDWTDNTDSLYKKGQSRLYMLRRLGSFGVCRPLLRTFYETVVASVVSYAVVCWGGGCSERDKKRLNRLIKRASSVCGCPLDSIEVMGERRALAKLSKQHLPPSASDCGGLQAAPSVTDSDIQGVGRSASAGRHMIGPKFILQQDNDPKHTASVIKNYLQRKEQKILEVKTTSCFSCLGTVWMQEIVPLILSGGDPASVETLPNWDRVPWLEANNTKRLNIEQRPSPRVIATHFQYNMMPQSFFAEKPKSEDGKFEDIHVKLSMLKLKTYRKVINVLRNPKDVFTSSFHYYGMASYMVNPGPQSEFLQKFLDGKVTFGSWFDHVKSWLNAGDKEHIMYISYEEMKMDLKDSVGRIAQFLEKPLDAEVIEKIADRCEFKNMKKNNMSNYSVVPQEFMDRTKSEFMRKG</sequence>